<dbReference type="Proteomes" id="UP000030711">
    <property type="component" value="Unassembled WGS sequence"/>
</dbReference>
<feature type="compositionally biased region" description="Basic and acidic residues" evidence="1">
    <location>
        <begin position="84"/>
        <end position="93"/>
    </location>
</feature>
<reference evidence="3" key="1">
    <citation type="submission" date="2013-07" db="EMBL/GenBank/DDBJ databases">
        <title>The genome of Eucalyptus grandis.</title>
        <authorList>
            <person name="Schmutz J."/>
            <person name="Hayes R."/>
            <person name="Myburg A."/>
            <person name="Tuskan G."/>
            <person name="Grattapaglia D."/>
            <person name="Rokhsar D.S."/>
        </authorList>
    </citation>
    <scope>NUCLEOTIDE SEQUENCE</scope>
    <source>
        <tissue evidence="3">Leaf extractions</tissue>
    </source>
</reference>
<dbReference type="EMBL" id="MU848381">
    <property type="protein sequence ID" value="KAK2632692.1"/>
    <property type="molecule type" value="Genomic_DNA"/>
</dbReference>
<keyword evidence="4" id="KW-1185">Reference proteome</keyword>
<evidence type="ECO:0000313" key="3">
    <source>
        <dbReference type="EMBL" id="KCW45164.1"/>
    </source>
</evidence>
<sequence>MAGYGNGKGGSSPRLEVSASFEFSGAGRSPFANQTTVFKGILLYQMESKKSRSSLALLPLYNDRKPKAKSPEGESHEQLPFAAVREDPTVMSV</sequence>
<evidence type="ECO:0000313" key="2">
    <source>
        <dbReference type="EMBL" id="KAK2632692.1"/>
    </source>
</evidence>
<evidence type="ECO:0000313" key="4">
    <source>
        <dbReference type="Proteomes" id="UP000030711"/>
    </source>
</evidence>
<reference evidence="2" key="4">
    <citation type="submission" date="2023-07" db="EMBL/GenBank/DDBJ databases">
        <authorList>
            <person name="Myburg A.A."/>
            <person name="Grattapaglia D."/>
            <person name="Tuskan G.A."/>
            <person name="Hellsten U."/>
            <person name="Hayes R.D."/>
            <person name="Grimwood J."/>
            <person name="Jenkins J."/>
            <person name="Lindquist E."/>
            <person name="Tice H."/>
            <person name="Bauer D."/>
            <person name="Goodstein D.M."/>
            <person name="Dubchak I."/>
            <person name="Poliakov A."/>
            <person name="Mizrachi E."/>
            <person name="Kullan A.R."/>
            <person name="Hussey S.G."/>
            <person name="Pinard D."/>
            <person name="Van D.M."/>
            <person name="Singh P."/>
            <person name="Van J.I."/>
            <person name="Silva-Junior O.B."/>
            <person name="Togawa R.C."/>
            <person name="Pappas M.R."/>
            <person name="Faria D.A."/>
            <person name="Sansaloni C.P."/>
            <person name="Petroli C.D."/>
            <person name="Yang X."/>
            <person name="Ranjan P."/>
            <person name="Tschaplinski T.J."/>
            <person name="Ye C.Y."/>
            <person name="Li T."/>
            <person name="Sterck L."/>
            <person name="Vanneste K."/>
            <person name="Murat F."/>
            <person name="Soler M."/>
            <person name="Clemente H.S."/>
            <person name="Saidi N."/>
            <person name="Cassan-Wang H."/>
            <person name="Dunand C."/>
            <person name="Hefer C.A."/>
            <person name="Bornberg-Bauer E."/>
            <person name="Kersting A.R."/>
            <person name="Vining K."/>
            <person name="Amarasinghe V."/>
            <person name="Ranik M."/>
            <person name="Naithani S."/>
            <person name="Elser J."/>
            <person name="Boyd A.E."/>
            <person name="Liston A."/>
            <person name="Spatafora J.W."/>
            <person name="Dharmwardhana P."/>
            <person name="Raja R."/>
            <person name="Sullivan C."/>
            <person name="Romanel E."/>
            <person name="Alves-Ferreira M."/>
            <person name="Kulheim C."/>
            <person name="Foley W."/>
            <person name="Carocha V."/>
            <person name="Paiva J."/>
            <person name="Kudrna D."/>
            <person name="Brommonschenkel S.H."/>
            <person name="Pasquali G."/>
            <person name="Byrne M."/>
            <person name="Rigault P."/>
            <person name="Tibbits J."/>
            <person name="Spokevicius A."/>
            <person name="Jones R.C."/>
            <person name="Steane D.A."/>
            <person name="Vaillancourt R.E."/>
            <person name="Potts B.M."/>
            <person name="Joubert F."/>
            <person name="Barry K."/>
            <person name="Pappas G.J."/>
            <person name="Strauss S.H."/>
            <person name="Jaiswal P."/>
            <person name="Grima-Pettenati J."/>
            <person name="Salse J."/>
            <person name="Van D.P."/>
            <person name="Rokhsar D.S."/>
            <person name="Schmutz J."/>
        </authorList>
    </citation>
    <scope>NUCLEOTIDE SEQUENCE</scope>
    <source>
        <tissue evidence="2">Leaf extractions</tissue>
    </source>
</reference>
<feature type="region of interest" description="Disordered" evidence="1">
    <location>
        <begin position="64"/>
        <end position="93"/>
    </location>
</feature>
<reference evidence="2" key="3">
    <citation type="submission" date="2023-04" db="EMBL/GenBank/DDBJ databases">
        <title>WGS assembly of Eucalyptus grandis.</title>
        <authorList>
            <person name="Myburg A."/>
            <person name="Grattapaglia D."/>
            <person name="Tuskan G."/>
            <person name="Hellsten U."/>
            <person name="Hayes R."/>
            <person name="Grimwood J."/>
            <person name="Jenkins J."/>
            <person name="Lindquist E."/>
            <person name="Tice H."/>
            <person name="Bauer D."/>
            <person name="Goodstein D."/>
            <person name="Dubchak I."/>
            <person name="Poliakov A."/>
            <person name="Mizrachi E."/>
            <person name="Kullan A."/>
            <person name="Hussey S."/>
            <person name="Pinard D."/>
            <person name="Van D."/>
            <person name="Singh P."/>
            <person name="Van J."/>
            <person name="Silva-Junior O."/>
            <person name="Togawa R."/>
            <person name="Pappas M."/>
            <person name="Faria D."/>
            <person name="Sansaloni C."/>
            <person name="Petroli C."/>
            <person name="Yang X."/>
            <person name="Ranjan P."/>
            <person name="Tschaplinski T."/>
            <person name="Ye C."/>
            <person name="Li T."/>
            <person name="Sterck L."/>
            <person name="Vanneste K."/>
            <person name="Murat F."/>
            <person name="Soler M."/>
            <person name="Clemente H."/>
            <person name="Saidi N."/>
            <person name="Cassan-Wang H."/>
            <person name="Dunand C."/>
            <person name="Hefer C."/>
            <person name="Bornberg-Bauer E."/>
            <person name="Kersting A."/>
            <person name="Vining K."/>
            <person name="Amarasinghe V."/>
            <person name="Ranik M."/>
            <person name="Naithani S."/>
            <person name="Elser J."/>
            <person name="Boyd A."/>
            <person name="Liston A."/>
            <person name="Spatafora J."/>
            <person name="Dharmwardhana P."/>
            <person name="Raja R."/>
            <person name="Sullivan C."/>
            <person name="Romanel E."/>
            <person name="Alves-Ferreira M."/>
            <person name="Kulheim C."/>
            <person name="Foley W."/>
            <person name="Carocha V."/>
            <person name="Paiva J."/>
            <person name="Kudrna D."/>
            <person name="Brommonschenkel S."/>
            <person name="Pasquali G."/>
            <person name="Byrne M."/>
            <person name="Rigault P."/>
            <person name="Tibbits J."/>
            <person name="Spokevicius A."/>
            <person name="Jones R."/>
            <person name="Steane D."/>
            <person name="Vaillancourt R."/>
            <person name="Potts B."/>
            <person name="Joubert F."/>
            <person name="Barry K."/>
            <person name="Pappas G."/>
            <person name="Strauss S."/>
            <person name="Jaiswal P."/>
            <person name="Grima-Pettenati J."/>
            <person name="Salse J."/>
            <person name="Van D."/>
            <person name="Rokhsar D."/>
            <person name="Schmutz J."/>
        </authorList>
    </citation>
    <scope>NUCLEOTIDE SEQUENCE</scope>
    <source>
        <tissue evidence="2">Leaf extractions</tissue>
    </source>
</reference>
<gene>
    <name evidence="3" type="ORF">EUGRSUZ_L01213</name>
</gene>
<feature type="compositionally biased region" description="Basic and acidic residues" evidence="1">
    <location>
        <begin position="64"/>
        <end position="77"/>
    </location>
</feature>
<protein>
    <submittedName>
        <fullName evidence="3">Uncharacterized protein</fullName>
    </submittedName>
</protein>
<dbReference type="InParanoid" id="A0A058ZUM9"/>
<accession>A0A058ZUM9</accession>
<dbReference type="Gramene" id="KCW45164">
    <property type="protein sequence ID" value="KCW45164"/>
    <property type="gene ID" value="EUGRSUZ_L01213"/>
</dbReference>
<organism evidence="3">
    <name type="scientific">Eucalyptus grandis</name>
    <name type="common">Flooded gum</name>
    <dbReference type="NCBI Taxonomy" id="71139"/>
    <lineage>
        <taxon>Eukaryota</taxon>
        <taxon>Viridiplantae</taxon>
        <taxon>Streptophyta</taxon>
        <taxon>Embryophyta</taxon>
        <taxon>Tracheophyta</taxon>
        <taxon>Spermatophyta</taxon>
        <taxon>Magnoliopsida</taxon>
        <taxon>eudicotyledons</taxon>
        <taxon>Gunneridae</taxon>
        <taxon>Pentapetalae</taxon>
        <taxon>rosids</taxon>
        <taxon>malvids</taxon>
        <taxon>Myrtales</taxon>
        <taxon>Myrtaceae</taxon>
        <taxon>Myrtoideae</taxon>
        <taxon>Eucalypteae</taxon>
        <taxon>Eucalyptus</taxon>
    </lineage>
</organism>
<evidence type="ECO:0000256" key="1">
    <source>
        <dbReference type="SAM" id="MobiDB-lite"/>
    </source>
</evidence>
<dbReference type="EMBL" id="KK198896">
    <property type="protein sequence ID" value="KCW45164.1"/>
    <property type="molecule type" value="Genomic_DNA"/>
</dbReference>
<name>A0A058ZUM9_EUCGR</name>
<dbReference type="AlphaFoldDB" id="A0A058ZUM9"/>
<proteinExistence type="predicted"/>
<reference evidence="2" key="2">
    <citation type="journal article" date="2014" name="Nature">
        <title>The genome of Eucalyptus grandis.</title>
        <authorList>
            <person name="Myburg A.A."/>
            <person name="Grattapaglia D."/>
            <person name="Tuskan G.A."/>
            <person name="Hellsten U."/>
            <person name="Hayes R.D."/>
            <person name="Grimwood J."/>
            <person name="Jenkins J."/>
            <person name="Lindquist E."/>
            <person name="Tice H."/>
            <person name="Bauer D."/>
            <person name="Goodstein D.M."/>
            <person name="Dubchak I."/>
            <person name="Poliakov A."/>
            <person name="Mizrachi E."/>
            <person name="Kullan A.R."/>
            <person name="Hussey S.G."/>
            <person name="Pinard D."/>
            <person name="van der Merwe K."/>
            <person name="Singh P."/>
            <person name="van Jaarsveld I."/>
            <person name="Silva-Junior O.B."/>
            <person name="Togawa R.C."/>
            <person name="Pappas M.R."/>
            <person name="Faria D.A."/>
            <person name="Sansaloni C.P."/>
            <person name="Petroli C.D."/>
            <person name="Yang X."/>
            <person name="Ranjan P."/>
            <person name="Tschaplinski T.J."/>
            <person name="Ye C.Y."/>
            <person name="Li T."/>
            <person name="Sterck L."/>
            <person name="Vanneste K."/>
            <person name="Murat F."/>
            <person name="Soler M."/>
            <person name="Clemente H.S."/>
            <person name="Saidi N."/>
            <person name="Cassan-Wang H."/>
            <person name="Dunand C."/>
            <person name="Hefer C.A."/>
            <person name="Bornberg-Bauer E."/>
            <person name="Kersting A.R."/>
            <person name="Vining K."/>
            <person name="Amarasinghe V."/>
            <person name="Ranik M."/>
            <person name="Naithani S."/>
            <person name="Elser J."/>
            <person name="Boyd A.E."/>
            <person name="Liston A."/>
            <person name="Spatafora J.W."/>
            <person name="Dharmwardhana P."/>
            <person name="Raja R."/>
            <person name="Sullivan C."/>
            <person name="Romanel E."/>
            <person name="Alves-Ferreira M."/>
            <person name="Kulheim C."/>
            <person name="Foley W."/>
            <person name="Carocha V."/>
            <person name="Paiva J."/>
            <person name="Kudrna D."/>
            <person name="Brommonschenkel S.H."/>
            <person name="Pasquali G."/>
            <person name="Byrne M."/>
            <person name="Rigault P."/>
            <person name="Tibbits J."/>
            <person name="Spokevicius A."/>
            <person name="Jones R.C."/>
            <person name="Steane D.A."/>
            <person name="Vaillancourt R.E."/>
            <person name="Potts B.M."/>
            <person name="Joubert F."/>
            <person name="Barry K."/>
            <person name="Pappas G.J."/>
            <person name="Strauss S.H."/>
            <person name="Jaiswal P."/>
            <person name="Grima-Pettenati J."/>
            <person name="Salse J."/>
            <person name="Van de Peer Y."/>
            <person name="Rokhsar D.S."/>
            <person name="Schmutz J."/>
        </authorList>
    </citation>
    <scope>NUCLEOTIDE SEQUENCE</scope>
    <source>
        <tissue evidence="2">Leaf extractions</tissue>
    </source>
</reference>